<sequence length="132" mass="15339">MEENKHKILLVEDEENLREILKYQLENAGYQVYTAADGMEALNLARKHKIDLIILDLMLPKLDGFTVCRLLKFSEQYKKIPLIMITARTNPEDRERGVGMGADFYLTKPLNKEELLEKIAELLKPKEIPHET</sequence>
<evidence type="ECO:0000256" key="3">
    <source>
        <dbReference type="ARBA" id="ARBA00023015"/>
    </source>
</evidence>
<organism evidence="8">
    <name type="scientific">candidate division WOR-3 bacterium</name>
    <dbReference type="NCBI Taxonomy" id="2052148"/>
    <lineage>
        <taxon>Bacteria</taxon>
        <taxon>Bacteria division WOR-3</taxon>
    </lineage>
</organism>
<reference evidence="8" key="1">
    <citation type="journal article" date="2020" name="mSystems">
        <title>Genome- and Community-Level Interaction Insights into Carbon Utilization and Element Cycling Functions of Hydrothermarchaeota in Hydrothermal Sediment.</title>
        <authorList>
            <person name="Zhou Z."/>
            <person name="Liu Y."/>
            <person name="Xu W."/>
            <person name="Pan J."/>
            <person name="Luo Z.H."/>
            <person name="Li M."/>
        </authorList>
    </citation>
    <scope>NUCLEOTIDE SEQUENCE [LARGE SCALE GENOMIC DNA]</scope>
    <source>
        <strain evidence="8">SpSt-697</strain>
    </source>
</reference>
<dbReference type="CDD" id="cd17574">
    <property type="entry name" value="REC_OmpR"/>
    <property type="match status" value="1"/>
</dbReference>
<dbReference type="SMART" id="SM00448">
    <property type="entry name" value="REC"/>
    <property type="match status" value="1"/>
</dbReference>
<dbReference type="PROSITE" id="PS50110">
    <property type="entry name" value="RESPONSE_REGULATORY"/>
    <property type="match status" value="1"/>
</dbReference>
<dbReference type="GO" id="GO:0003677">
    <property type="term" value="F:DNA binding"/>
    <property type="evidence" value="ECO:0007669"/>
    <property type="project" value="UniProtKB-KW"/>
</dbReference>
<keyword evidence="5" id="KW-0804">Transcription</keyword>
<evidence type="ECO:0000259" key="7">
    <source>
        <dbReference type="PROSITE" id="PS50110"/>
    </source>
</evidence>
<accession>A0A7V3ZVW5</accession>
<dbReference type="AlphaFoldDB" id="A0A7V3ZVW5"/>
<dbReference type="InterPro" id="IPR011006">
    <property type="entry name" value="CheY-like_superfamily"/>
</dbReference>
<evidence type="ECO:0000256" key="5">
    <source>
        <dbReference type="ARBA" id="ARBA00023163"/>
    </source>
</evidence>
<gene>
    <name evidence="8" type="ORF">ENU74_04800</name>
</gene>
<proteinExistence type="predicted"/>
<name>A0A7V3ZVW5_UNCW3</name>
<keyword evidence="2" id="KW-0902">Two-component regulatory system</keyword>
<dbReference type="FunFam" id="3.40.50.2300:FF:000001">
    <property type="entry name" value="DNA-binding response regulator PhoB"/>
    <property type="match status" value="1"/>
</dbReference>
<dbReference type="Gene3D" id="3.40.50.2300">
    <property type="match status" value="1"/>
</dbReference>
<dbReference type="Pfam" id="PF00072">
    <property type="entry name" value="Response_reg"/>
    <property type="match status" value="1"/>
</dbReference>
<keyword evidence="3" id="KW-0805">Transcription regulation</keyword>
<keyword evidence="1 6" id="KW-0597">Phosphoprotein</keyword>
<dbReference type="PANTHER" id="PTHR44591">
    <property type="entry name" value="STRESS RESPONSE REGULATOR PROTEIN 1"/>
    <property type="match status" value="1"/>
</dbReference>
<dbReference type="InterPro" id="IPR050595">
    <property type="entry name" value="Bact_response_regulator"/>
</dbReference>
<evidence type="ECO:0000256" key="4">
    <source>
        <dbReference type="ARBA" id="ARBA00023125"/>
    </source>
</evidence>
<dbReference type="PANTHER" id="PTHR44591:SF3">
    <property type="entry name" value="RESPONSE REGULATORY DOMAIN-CONTAINING PROTEIN"/>
    <property type="match status" value="1"/>
</dbReference>
<protein>
    <submittedName>
        <fullName evidence="8">Response regulator</fullName>
    </submittedName>
</protein>
<dbReference type="GO" id="GO:0000160">
    <property type="term" value="P:phosphorelay signal transduction system"/>
    <property type="evidence" value="ECO:0007669"/>
    <property type="project" value="UniProtKB-KW"/>
</dbReference>
<evidence type="ECO:0000313" key="8">
    <source>
        <dbReference type="EMBL" id="HGK63890.1"/>
    </source>
</evidence>
<dbReference type="InterPro" id="IPR001789">
    <property type="entry name" value="Sig_transdc_resp-reg_receiver"/>
</dbReference>
<keyword evidence="4" id="KW-0238">DNA-binding</keyword>
<dbReference type="SUPFAM" id="SSF52172">
    <property type="entry name" value="CheY-like"/>
    <property type="match status" value="1"/>
</dbReference>
<feature type="modified residue" description="4-aspartylphosphate" evidence="6">
    <location>
        <position position="56"/>
    </location>
</feature>
<dbReference type="EMBL" id="DTDR01000120">
    <property type="protein sequence ID" value="HGK63890.1"/>
    <property type="molecule type" value="Genomic_DNA"/>
</dbReference>
<evidence type="ECO:0000256" key="6">
    <source>
        <dbReference type="PROSITE-ProRule" id="PRU00169"/>
    </source>
</evidence>
<evidence type="ECO:0000256" key="2">
    <source>
        <dbReference type="ARBA" id="ARBA00023012"/>
    </source>
</evidence>
<comment type="caution">
    <text evidence="8">The sequence shown here is derived from an EMBL/GenBank/DDBJ whole genome shotgun (WGS) entry which is preliminary data.</text>
</comment>
<evidence type="ECO:0000256" key="1">
    <source>
        <dbReference type="ARBA" id="ARBA00022553"/>
    </source>
</evidence>
<feature type="domain" description="Response regulatory" evidence="7">
    <location>
        <begin position="7"/>
        <end position="123"/>
    </location>
</feature>